<evidence type="ECO:0000313" key="2">
    <source>
        <dbReference type="EMBL" id="KIV77063.1"/>
    </source>
</evidence>
<organism evidence="2 3">
    <name type="scientific">Exophiala sideris</name>
    <dbReference type="NCBI Taxonomy" id="1016849"/>
    <lineage>
        <taxon>Eukaryota</taxon>
        <taxon>Fungi</taxon>
        <taxon>Dikarya</taxon>
        <taxon>Ascomycota</taxon>
        <taxon>Pezizomycotina</taxon>
        <taxon>Eurotiomycetes</taxon>
        <taxon>Chaetothyriomycetidae</taxon>
        <taxon>Chaetothyriales</taxon>
        <taxon>Herpotrichiellaceae</taxon>
        <taxon>Exophiala</taxon>
    </lineage>
</organism>
<protein>
    <submittedName>
        <fullName evidence="2">Uncharacterized protein</fullName>
    </submittedName>
</protein>
<dbReference type="EMBL" id="KN846954">
    <property type="protein sequence ID" value="KIV77063.1"/>
    <property type="molecule type" value="Genomic_DNA"/>
</dbReference>
<reference evidence="2 3" key="1">
    <citation type="submission" date="2015-01" db="EMBL/GenBank/DDBJ databases">
        <title>The Genome Sequence of Exophiala sideris CBS121828.</title>
        <authorList>
            <consortium name="The Broad Institute Genomics Platform"/>
            <person name="Cuomo C."/>
            <person name="de Hoog S."/>
            <person name="Gorbushina A."/>
            <person name="Stielow B."/>
            <person name="Teixiera M."/>
            <person name="Abouelleil A."/>
            <person name="Chapman S.B."/>
            <person name="Priest M."/>
            <person name="Young S.K."/>
            <person name="Wortman J."/>
            <person name="Nusbaum C."/>
            <person name="Birren B."/>
        </authorList>
    </citation>
    <scope>NUCLEOTIDE SEQUENCE [LARGE SCALE GENOMIC DNA]</scope>
    <source>
        <strain evidence="2 3">CBS 121828</strain>
    </source>
</reference>
<accession>A0A0D1YQ17</accession>
<dbReference type="Proteomes" id="UP000053599">
    <property type="component" value="Unassembled WGS sequence"/>
</dbReference>
<sequence length="114" mass="12549">MSTSQSRNSRAMKDLVAGMDRSKDPVLNTTVMGNHDQLQAELDELLREGPRDGAEIGGPQDRSDHWKGVQRPMNRVGPWHGMSSYKSNHEGAHNGPNPKKNSEESLRVEGSKSG</sequence>
<evidence type="ECO:0000313" key="3">
    <source>
        <dbReference type="Proteomes" id="UP000053599"/>
    </source>
</evidence>
<gene>
    <name evidence="2" type="ORF">PV11_08899</name>
</gene>
<name>A0A0D1YQ17_9EURO</name>
<proteinExistence type="predicted"/>
<feature type="compositionally biased region" description="Basic and acidic residues" evidence="1">
    <location>
        <begin position="100"/>
        <end position="114"/>
    </location>
</feature>
<dbReference type="HOGENOM" id="CLU_2121090_0_0_1"/>
<feature type="region of interest" description="Disordered" evidence="1">
    <location>
        <begin position="1"/>
        <end position="32"/>
    </location>
</feature>
<evidence type="ECO:0000256" key="1">
    <source>
        <dbReference type="SAM" id="MobiDB-lite"/>
    </source>
</evidence>
<feature type="region of interest" description="Disordered" evidence="1">
    <location>
        <begin position="47"/>
        <end position="114"/>
    </location>
</feature>
<dbReference type="AlphaFoldDB" id="A0A0D1YQ17"/>